<evidence type="ECO:0000313" key="2">
    <source>
        <dbReference type="EMBL" id="EME96314.1"/>
    </source>
</evidence>
<proteinExistence type="predicted"/>
<dbReference type="RefSeq" id="WP_004956320.1">
    <property type="nucleotide sequence ID" value="NZ_AORZ01000242.1"/>
</dbReference>
<evidence type="ECO:0000313" key="3">
    <source>
        <dbReference type="Proteomes" id="UP000011740"/>
    </source>
</evidence>
<dbReference type="Proteomes" id="UP000011740">
    <property type="component" value="Unassembled WGS sequence"/>
</dbReference>
<dbReference type="AlphaFoldDB" id="M3B9V6"/>
<reference evidence="2 3" key="1">
    <citation type="journal article" date="2013" name="Genome Announc.">
        <title>Whole-Genome Shotgun Assembly and Analysis of the Genome of Streptomyces mobaraensis DSM 40847, a Strain for Industrial Production of Microbial Transglutaminase.</title>
        <authorList>
            <person name="Yang H."/>
            <person name="He T."/>
            <person name="Wu W."/>
            <person name="Zhu W."/>
            <person name="Lu B."/>
            <person name="Sun W."/>
        </authorList>
    </citation>
    <scope>NUCLEOTIDE SEQUENCE [LARGE SCALE GENOMIC DNA]</scope>
    <source>
        <strain evidence="2 3">DSM 40847</strain>
    </source>
</reference>
<sequence>MTILVTTPNGSVGRYVTEALRDRDDVRFLVRSAAGAEALGAVRGEVVRGDAADPDTVRRAVAGVRRLYLAHPFAADQAAVETGLALAALDAGAHRVVKLGARPFTRPGMVPDPVTGAHDTITARLRDAGVPELTVLRPDRFLQNFLPSAAALAAGTLADPGGADAARGHVDTRDIAEVAVAELLADRPVGGDLDVSGPEALAPGDLAERFAAALGREVRFVDVPLDAAWRAGLAGRGVPAWHVEGLYGLYANYRREGVAGLGDGVQRVLGRVPRSAAEFAADLLAPAVGVPRTP</sequence>
<dbReference type="Gene3D" id="3.40.50.720">
    <property type="entry name" value="NAD(P)-binding Rossmann-like Domain"/>
    <property type="match status" value="1"/>
</dbReference>
<gene>
    <name evidence="2" type="ORF">H340_32130</name>
</gene>
<dbReference type="EMBL" id="AORZ01000242">
    <property type="protein sequence ID" value="EME96314.1"/>
    <property type="molecule type" value="Genomic_DNA"/>
</dbReference>
<dbReference type="Pfam" id="PF05368">
    <property type="entry name" value="NmrA"/>
    <property type="match status" value="1"/>
</dbReference>
<dbReference type="STRING" id="1223523.H340_32130"/>
<dbReference type="InterPro" id="IPR008030">
    <property type="entry name" value="NmrA-like"/>
</dbReference>
<feature type="domain" description="NmrA-like" evidence="1">
    <location>
        <begin position="2"/>
        <end position="229"/>
    </location>
</feature>
<dbReference type="eggNOG" id="COG0702">
    <property type="taxonomic scope" value="Bacteria"/>
</dbReference>
<dbReference type="InterPro" id="IPR036291">
    <property type="entry name" value="NAD(P)-bd_dom_sf"/>
</dbReference>
<dbReference type="Gene3D" id="3.90.25.10">
    <property type="entry name" value="UDP-galactose 4-epimerase, domain 1"/>
    <property type="match status" value="1"/>
</dbReference>
<dbReference type="PANTHER" id="PTHR43162">
    <property type="match status" value="1"/>
</dbReference>
<accession>M3B9V6</accession>
<name>M3B9V6_STRM1</name>
<dbReference type="InterPro" id="IPR051604">
    <property type="entry name" value="Ergot_Alk_Oxidoreductase"/>
</dbReference>
<comment type="caution">
    <text evidence="2">The sequence shown here is derived from an EMBL/GenBank/DDBJ whole genome shotgun (WGS) entry which is preliminary data.</text>
</comment>
<evidence type="ECO:0000259" key="1">
    <source>
        <dbReference type="Pfam" id="PF05368"/>
    </source>
</evidence>
<organism evidence="2 3">
    <name type="scientific">Streptomyces mobaraensis (strain ATCC 29032 / DSM 40847 / JCM 4168 / NBRC 13819 / NCIMB 11159 / IPCR 16-22)</name>
    <dbReference type="NCBI Taxonomy" id="1223523"/>
    <lineage>
        <taxon>Bacteria</taxon>
        <taxon>Bacillati</taxon>
        <taxon>Actinomycetota</taxon>
        <taxon>Actinomycetes</taxon>
        <taxon>Kitasatosporales</taxon>
        <taxon>Streptomycetaceae</taxon>
        <taxon>Streptomyces</taxon>
    </lineage>
</organism>
<dbReference type="PANTHER" id="PTHR43162:SF1">
    <property type="entry name" value="PRESTALK A DIFFERENTIATION PROTEIN A"/>
    <property type="match status" value="1"/>
</dbReference>
<dbReference type="SUPFAM" id="SSF51735">
    <property type="entry name" value="NAD(P)-binding Rossmann-fold domains"/>
    <property type="match status" value="1"/>
</dbReference>
<protein>
    <recommendedName>
        <fullName evidence="1">NmrA-like domain-containing protein</fullName>
    </recommendedName>
</protein>
<dbReference type="PATRIC" id="fig|1223523.3.peg.6503"/>